<reference evidence="3" key="1">
    <citation type="journal article" date="2019" name="Int. J. Syst. Evol. Microbiol.">
        <title>The Global Catalogue of Microorganisms (GCM) 10K type strain sequencing project: providing services to taxonomists for standard genome sequencing and annotation.</title>
        <authorList>
            <consortium name="The Broad Institute Genomics Platform"/>
            <consortium name="The Broad Institute Genome Sequencing Center for Infectious Disease"/>
            <person name="Wu L."/>
            <person name="Ma J."/>
        </authorList>
    </citation>
    <scope>NUCLEOTIDE SEQUENCE [LARGE SCALE GENOMIC DNA]</scope>
    <source>
        <strain evidence="3">JCM 13022</strain>
    </source>
</reference>
<sequence>MTKRGRRVCPWATTRGDPACDSGGTAGRGRFTDMAGPRGDLGAQGRRNSSEGRTLTAGSVVLAAERLSPGYRDESVHPHAAQGFRATAERDVTSCFRSTGGRVV</sequence>
<keyword evidence="3" id="KW-1185">Reference proteome</keyword>
<evidence type="ECO:0000256" key="1">
    <source>
        <dbReference type="SAM" id="MobiDB-lite"/>
    </source>
</evidence>
<organism evidence="2 3">
    <name type="scientific">Prauserella alba</name>
    <dbReference type="NCBI Taxonomy" id="176898"/>
    <lineage>
        <taxon>Bacteria</taxon>
        <taxon>Bacillati</taxon>
        <taxon>Actinomycetota</taxon>
        <taxon>Actinomycetes</taxon>
        <taxon>Pseudonocardiales</taxon>
        <taxon>Pseudonocardiaceae</taxon>
        <taxon>Prauserella</taxon>
    </lineage>
</organism>
<evidence type="ECO:0000313" key="2">
    <source>
        <dbReference type="EMBL" id="GAA1213541.1"/>
    </source>
</evidence>
<gene>
    <name evidence="2" type="ORF">GCM10009675_39140</name>
</gene>
<evidence type="ECO:0000313" key="3">
    <source>
        <dbReference type="Proteomes" id="UP001500467"/>
    </source>
</evidence>
<protein>
    <submittedName>
        <fullName evidence="2">Uncharacterized protein</fullName>
    </submittedName>
</protein>
<name>A0ABP4G605_9PSEU</name>
<accession>A0ABP4G605</accession>
<feature type="region of interest" description="Disordered" evidence="1">
    <location>
        <begin position="1"/>
        <end position="53"/>
    </location>
</feature>
<comment type="caution">
    <text evidence="2">The sequence shown here is derived from an EMBL/GenBank/DDBJ whole genome shotgun (WGS) entry which is preliminary data.</text>
</comment>
<proteinExistence type="predicted"/>
<dbReference type="Proteomes" id="UP001500467">
    <property type="component" value="Unassembled WGS sequence"/>
</dbReference>
<dbReference type="EMBL" id="BAAALM010000015">
    <property type="protein sequence ID" value="GAA1213541.1"/>
    <property type="molecule type" value="Genomic_DNA"/>
</dbReference>